<reference evidence="2 3" key="1">
    <citation type="submission" date="2017-07" db="EMBL/GenBank/DDBJ databases">
        <title>The new phylogeny of genus Mycobacterium.</title>
        <authorList>
            <person name="Tortoli E."/>
            <person name="Trovato A."/>
            <person name="Cirillo D.M."/>
        </authorList>
    </citation>
    <scope>NUCLEOTIDE SEQUENCE [LARGE SCALE GENOMIC DNA]</scope>
    <source>
        <strain evidence="2 3">ATCC 33027</strain>
    </source>
</reference>
<name>A0A255DJN9_9MYCO</name>
<dbReference type="Proteomes" id="UP000216063">
    <property type="component" value="Unassembled WGS sequence"/>
</dbReference>
<sequence>MDTVDLGGGTIHYETAGPSTGRPIVFIHGYAMGGSLWRPLSARLAQHGVRCIAPTWPLGAHQQAMAPSADMTMHGVAAMVAEFLDVLGLDDVVLVGNDTGGAIAQVVATEFPDRLGALVLTSCDAFEHFPPPILAPLITASRVPVLFRAAVQAMRSKLVRRRAYGALAHADLDALTAEWTHRAVRDPAIAEDLRRFTGSLTRQTTLDAAARLPRFTKPALIAWSADDAFFPQEDGRRLAEALPHSRLEVIDNSRTFSMLDQPDVLAGLVAEFATATSTVSRDADRC</sequence>
<feature type="domain" description="AB hydrolase-1" evidence="1">
    <location>
        <begin position="23"/>
        <end position="260"/>
    </location>
</feature>
<protein>
    <submittedName>
        <fullName evidence="2">Oxidoreductase</fullName>
    </submittedName>
</protein>
<dbReference type="InterPro" id="IPR050266">
    <property type="entry name" value="AB_hydrolase_sf"/>
</dbReference>
<dbReference type="Pfam" id="PF00561">
    <property type="entry name" value="Abhydrolase_1"/>
    <property type="match status" value="1"/>
</dbReference>
<dbReference type="AlphaFoldDB" id="A0A255DJN9"/>
<dbReference type="SUPFAM" id="SSF53474">
    <property type="entry name" value="alpha/beta-Hydrolases"/>
    <property type="match status" value="1"/>
</dbReference>
<dbReference type="PRINTS" id="PR00111">
    <property type="entry name" value="ABHYDROLASE"/>
</dbReference>
<dbReference type="InterPro" id="IPR029058">
    <property type="entry name" value="AB_hydrolase_fold"/>
</dbReference>
<dbReference type="GO" id="GO:0003824">
    <property type="term" value="F:catalytic activity"/>
    <property type="evidence" value="ECO:0007669"/>
    <property type="project" value="UniProtKB-ARBA"/>
</dbReference>
<dbReference type="EMBL" id="NOZR01000008">
    <property type="protein sequence ID" value="OYN79608.1"/>
    <property type="molecule type" value="Genomic_DNA"/>
</dbReference>
<evidence type="ECO:0000259" key="1">
    <source>
        <dbReference type="Pfam" id="PF00561"/>
    </source>
</evidence>
<evidence type="ECO:0000313" key="3">
    <source>
        <dbReference type="Proteomes" id="UP000216063"/>
    </source>
</evidence>
<dbReference type="OrthoDB" id="3400345at2"/>
<dbReference type="PANTHER" id="PTHR43798">
    <property type="entry name" value="MONOACYLGLYCEROL LIPASE"/>
    <property type="match status" value="1"/>
</dbReference>
<organism evidence="2 3">
    <name type="scientific">Mycolicibacterium sphagni</name>
    <dbReference type="NCBI Taxonomy" id="1786"/>
    <lineage>
        <taxon>Bacteria</taxon>
        <taxon>Bacillati</taxon>
        <taxon>Actinomycetota</taxon>
        <taxon>Actinomycetes</taxon>
        <taxon>Mycobacteriales</taxon>
        <taxon>Mycobacteriaceae</taxon>
        <taxon>Mycolicibacterium</taxon>
    </lineage>
</organism>
<gene>
    <name evidence="2" type="ORF">CG716_12015</name>
</gene>
<dbReference type="RefSeq" id="WP_094479725.1">
    <property type="nucleotide sequence ID" value="NZ_JACKSC010000236.1"/>
</dbReference>
<dbReference type="Gene3D" id="3.40.50.1820">
    <property type="entry name" value="alpha/beta hydrolase"/>
    <property type="match status" value="1"/>
</dbReference>
<comment type="caution">
    <text evidence="2">The sequence shown here is derived from an EMBL/GenBank/DDBJ whole genome shotgun (WGS) entry which is preliminary data.</text>
</comment>
<proteinExistence type="predicted"/>
<keyword evidence="3" id="KW-1185">Reference proteome</keyword>
<evidence type="ECO:0000313" key="2">
    <source>
        <dbReference type="EMBL" id="OYN79608.1"/>
    </source>
</evidence>
<accession>A0A255DJN9</accession>
<dbReference type="InterPro" id="IPR000073">
    <property type="entry name" value="AB_hydrolase_1"/>
</dbReference>